<evidence type="ECO:0000313" key="2">
    <source>
        <dbReference type="EMBL" id="TCO46720.1"/>
    </source>
</evidence>
<feature type="compositionally biased region" description="Polar residues" evidence="1">
    <location>
        <begin position="140"/>
        <end position="152"/>
    </location>
</feature>
<gene>
    <name evidence="2" type="ORF">EV192_118115</name>
</gene>
<protein>
    <submittedName>
        <fullName evidence="2">Uncharacterized protein</fullName>
    </submittedName>
</protein>
<evidence type="ECO:0000256" key="1">
    <source>
        <dbReference type="SAM" id="MobiDB-lite"/>
    </source>
</evidence>
<keyword evidence="3" id="KW-1185">Reference proteome</keyword>
<feature type="region of interest" description="Disordered" evidence="1">
    <location>
        <begin position="118"/>
        <end position="152"/>
    </location>
</feature>
<organism evidence="2 3">
    <name type="scientific">Actinocrispum wychmicini</name>
    <dbReference type="NCBI Taxonomy" id="1213861"/>
    <lineage>
        <taxon>Bacteria</taxon>
        <taxon>Bacillati</taxon>
        <taxon>Actinomycetota</taxon>
        <taxon>Actinomycetes</taxon>
        <taxon>Pseudonocardiales</taxon>
        <taxon>Pseudonocardiaceae</taxon>
        <taxon>Actinocrispum</taxon>
    </lineage>
</organism>
<evidence type="ECO:0000313" key="3">
    <source>
        <dbReference type="Proteomes" id="UP000295680"/>
    </source>
</evidence>
<dbReference type="AlphaFoldDB" id="A0A4V6NNK2"/>
<proteinExistence type="predicted"/>
<comment type="caution">
    <text evidence="2">The sequence shown here is derived from an EMBL/GenBank/DDBJ whole genome shotgun (WGS) entry which is preliminary data.</text>
</comment>
<feature type="compositionally biased region" description="Pro residues" evidence="1">
    <location>
        <begin position="123"/>
        <end position="136"/>
    </location>
</feature>
<dbReference type="Proteomes" id="UP000295680">
    <property type="component" value="Unassembled WGS sequence"/>
</dbReference>
<dbReference type="EMBL" id="SLWS01000018">
    <property type="protein sequence ID" value="TCO46720.1"/>
    <property type="molecule type" value="Genomic_DNA"/>
</dbReference>
<reference evidence="2 3" key="1">
    <citation type="submission" date="2019-03" db="EMBL/GenBank/DDBJ databases">
        <title>Genomic Encyclopedia of Type Strains, Phase IV (KMG-IV): sequencing the most valuable type-strain genomes for metagenomic binning, comparative biology and taxonomic classification.</title>
        <authorList>
            <person name="Goeker M."/>
        </authorList>
    </citation>
    <scope>NUCLEOTIDE SEQUENCE [LARGE SCALE GENOMIC DNA]</scope>
    <source>
        <strain evidence="2 3">DSM 45934</strain>
    </source>
</reference>
<name>A0A4V6NNK2_9PSEU</name>
<accession>A0A4V6NNK2</accession>
<sequence>MASVVLRSFQAASLLVPWPISRHDLPPATADLPPRPASCHGGPPAAACDAPQPWLRTRAVPQPGLCLPVAGARARVVSRLAPRRESCHGLDACRLVGAMAAARSGQFTRADRFALLSGRRHPQSPPIPIALSPPIPNAAHPQTSPAPNRRPSQITAQLESPAHLNHPITCPSPNAAHLNRCPSQITVQFESPAHLNRRPSLSPRAPIAAQFDSLPSSKRCAVRLVPGPGSLRSLPGAGSRCCLVRSVSGRRRMLSEPDAQPALVSGPVSGLRCSPVRLLPDLHCA</sequence>